<sequence>MSGFVLHRFIELVGEGVKIDKGFKDVHLNRVAWDLTEFSGVEVTRTQMYNHLHKWRTRWVKICRLKDLSGSLWGESLFMIILAPEHYAGHVRANEAIFVSGVDTRIFAIGFNEALGELAEPEAFNLDADAAQTTLDQAEGSDLRARGEGPVLCKRKRGGVVGALKEETHSEGALGIVKAVMGCTNLTKSILMFGLNHLMEHKSTALGFLEMDVG</sequence>
<dbReference type="Proteomes" id="UP000823388">
    <property type="component" value="Chromosome 6N"/>
</dbReference>
<gene>
    <name evidence="1" type="ORF">PVAP13_6NG125200</name>
</gene>
<dbReference type="AlphaFoldDB" id="A0A8T0QXL8"/>
<comment type="caution">
    <text evidence="1">The sequence shown here is derived from an EMBL/GenBank/DDBJ whole genome shotgun (WGS) entry which is preliminary data.</text>
</comment>
<dbReference type="EMBL" id="CM029048">
    <property type="protein sequence ID" value="KAG2577800.1"/>
    <property type="molecule type" value="Genomic_DNA"/>
</dbReference>
<evidence type="ECO:0000313" key="2">
    <source>
        <dbReference type="Proteomes" id="UP000823388"/>
    </source>
</evidence>
<reference evidence="1" key="1">
    <citation type="submission" date="2020-05" db="EMBL/GenBank/DDBJ databases">
        <title>WGS assembly of Panicum virgatum.</title>
        <authorList>
            <person name="Lovell J.T."/>
            <person name="Jenkins J."/>
            <person name="Shu S."/>
            <person name="Juenger T.E."/>
            <person name="Schmutz J."/>
        </authorList>
    </citation>
    <scope>NUCLEOTIDE SEQUENCE</scope>
    <source>
        <strain evidence="1">AP13</strain>
    </source>
</reference>
<protein>
    <recommendedName>
        <fullName evidence="3">Myb/SANT-like domain-containing protein</fullName>
    </recommendedName>
</protein>
<organism evidence="1 2">
    <name type="scientific">Panicum virgatum</name>
    <name type="common">Blackwell switchgrass</name>
    <dbReference type="NCBI Taxonomy" id="38727"/>
    <lineage>
        <taxon>Eukaryota</taxon>
        <taxon>Viridiplantae</taxon>
        <taxon>Streptophyta</taxon>
        <taxon>Embryophyta</taxon>
        <taxon>Tracheophyta</taxon>
        <taxon>Spermatophyta</taxon>
        <taxon>Magnoliopsida</taxon>
        <taxon>Liliopsida</taxon>
        <taxon>Poales</taxon>
        <taxon>Poaceae</taxon>
        <taxon>PACMAD clade</taxon>
        <taxon>Panicoideae</taxon>
        <taxon>Panicodae</taxon>
        <taxon>Paniceae</taxon>
        <taxon>Panicinae</taxon>
        <taxon>Panicum</taxon>
        <taxon>Panicum sect. Hiantes</taxon>
    </lineage>
</organism>
<keyword evidence="2" id="KW-1185">Reference proteome</keyword>
<dbReference type="PANTHER" id="PTHR47127">
    <property type="entry name" value="10A19I.15"/>
    <property type="match status" value="1"/>
</dbReference>
<accession>A0A8T0QXL8</accession>
<name>A0A8T0QXL8_PANVG</name>
<proteinExistence type="predicted"/>
<evidence type="ECO:0000313" key="1">
    <source>
        <dbReference type="EMBL" id="KAG2577800.1"/>
    </source>
</evidence>
<evidence type="ECO:0008006" key="3">
    <source>
        <dbReference type="Google" id="ProtNLM"/>
    </source>
</evidence>